<dbReference type="SUPFAM" id="SSF53850">
    <property type="entry name" value="Periplasmic binding protein-like II"/>
    <property type="match status" value="1"/>
</dbReference>
<feature type="compositionally biased region" description="Acidic residues" evidence="2">
    <location>
        <begin position="40"/>
        <end position="52"/>
    </location>
</feature>
<dbReference type="Proteomes" id="UP000593758">
    <property type="component" value="Chromosome"/>
</dbReference>
<dbReference type="KEGG" id="halt:IM660_09035"/>
<dbReference type="EMBL" id="CP063169">
    <property type="protein sequence ID" value="QOR72344.1"/>
    <property type="molecule type" value="Genomic_DNA"/>
</dbReference>
<keyword evidence="4" id="KW-1185">Reference proteome</keyword>
<dbReference type="Gene3D" id="3.40.190.10">
    <property type="entry name" value="Periplasmic binding protein-like II"/>
    <property type="match status" value="2"/>
</dbReference>
<feature type="region of interest" description="Disordered" evidence="2">
    <location>
        <begin position="34"/>
        <end position="62"/>
    </location>
</feature>
<evidence type="ECO:0000256" key="2">
    <source>
        <dbReference type="SAM" id="MobiDB-lite"/>
    </source>
</evidence>
<reference evidence="3 4" key="1">
    <citation type="submission" date="2020-10" db="EMBL/GenBank/DDBJ databases">
        <title>Haloactinobacterium sp. RN3S43, a bacterium isolated from saline soil.</title>
        <authorList>
            <person name="Sun J.-Q."/>
        </authorList>
    </citation>
    <scope>NUCLEOTIDE SEQUENCE [LARGE SCALE GENOMIC DNA]</scope>
    <source>
        <strain evidence="3 4">RN3S43</strain>
    </source>
</reference>
<accession>A0A7M1SZF2</accession>
<organism evidence="3 4">
    <name type="scientific">Ruania alkalisoli</name>
    <dbReference type="NCBI Taxonomy" id="2779775"/>
    <lineage>
        <taxon>Bacteria</taxon>
        <taxon>Bacillati</taxon>
        <taxon>Actinomycetota</taxon>
        <taxon>Actinomycetes</taxon>
        <taxon>Micrococcales</taxon>
        <taxon>Ruaniaceae</taxon>
        <taxon>Ruania</taxon>
    </lineage>
</organism>
<sequence length="475" mass="50329">MNAKLTTTPDRRTVLRGGIITAASLPLGVTLASCATGGGGDEETTDGGEEPGGETSADNPFGMAENTTVDAVIFDGGYGVDYVEFAADILAETHEGSSVEVSPSTQIATELQPRFVGGNPPDLVDNSGAGSIGFNAILDQLEDLNDVIDAPNLEGTTIRDTLYDGVLAPSTYGDKLAAINYVLTVYGVWYSSSLFEENGWTPPTTWDEALELGAAAKEQDLYLFGWGTEAATYYQTLAIESAIKEGGDEVRLALENLEADCWSQDAIQGVFAAMKEAVDAGYFKPGGSGTQFTAAQAQWSNTQEFLLYPSGSWIENEMRDQTTEGFEMKGISSMSLTSSPALGADALHSTAGEPFIVPSDGNTAAGKELLRIMLSKESAENFAATKLAPTIVRDTVPADGFGSTALVSQTDLLSAAGESIFTFNFVNTYGMNPEQLPIWNSFLDGSKSVADLTSELQAITDRIREDDTIDKVEVS</sequence>
<dbReference type="PANTHER" id="PTHR43649">
    <property type="entry name" value="ARABINOSE-BINDING PROTEIN-RELATED"/>
    <property type="match status" value="1"/>
</dbReference>
<evidence type="ECO:0000256" key="1">
    <source>
        <dbReference type="ARBA" id="ARBA00008520"/>
    </source>
</evidence>
<name>A0A7M1SZF2_9MICO</name>
<dbReference type="InterPro" id="IPR050490">
    <property type="entry name" value="Bact_solute-bd_prot1"/>
</dbReference>
<evidence type="ECO:0000313" key="3">
    <source>
        <dbReference type="EMBL" id="QOR72344.1"/>
    </source>
</evidence>
<evidence type="ECO:0000313" key="4">
    <source>
        <dbReference type="Proteomes" id="UP000593758"/>
    </source>
</evidence>
<gene>
    <name evidence="3" type="primary">ngcE</name>
    <name evidence="3" type="ORF">IM660_09035</name>
</gene>
<proteinExistence type="inferred from homology"/>
<protein>
    <submittedName>
        <fullName evidence="3">Carbohydrate ABC transporter, N-acetylglucosamine/diacetylchitobiose-binding protein</fullName>
    </submittedName>
</protein>
<comment type="similarity">
    <text evidence="1">Belongs to the bacterial solute-binding protein 1 family.</text>
</comment>
<dbReference type="RefSeq" id="WP_193498984.1">
    <property type="nucleotide sequence ID" value="NZ_CP063169.1"/>
</dbReference>
<dbReference type="PANTHER" id="PTHR43649:SF31">
    <property type="entry name" value="SN-GLYCEROL-3-PHOSPHATE-BINDING PERIPLASMIC PROTEIN UGPB"/>
    <property type="match status" value="1"/>
</dbReference>
<dbReference type="InterPro" id="IPR022386">
    <property type="entry name" value="Chitin_NgcE"/>
</dbReference>
<dbReference type="AlphaFoldDB" id="A0A7M1SZF2"/>
<dbReference type="NCBIfam" id="TIGR03851">
    <property type="entry name" value="chitin_NgcE"/>
    <property type="match status" value="1"/>
</dbReference>
<dbReference type="PROSITE" id="PS51257">
    <property type="entry name" value="PROKAR_LIPOPROTEIN"/>
    <property type="match status" value="1"/>
</dbReference>